<dbReference type="EMBL" id="CZCS02000235">
    <property type="protein sequence ID" value="VXD25040.1"/>
    <property type="molecule type" value="Genomic_DNA"/>
</dbReference>
<evidence type="ECO:0000313" key="1">
    <source>
        <dbReference type="EMBL" id="VXD25040.1"/>
    </source>
</evidence>
<dbReference type="Proteomes" id="UP000182190">
    <property type="component" value="Unassembled WGS sequence"/>
</dbReference>
<name>A0A7Z9C3P2_9CYAN</name>
<protein>
    <submittedName>
        <fullName evidence="1">Uncharacterized protein</fullName>
    </submittedName>
</protein>
<proteinExistence type="predicted"/>
<evidence type="ECO:0000313" key="2">
    <source>
        <dbReference type="Proteomes" id="UP000182190"/>
    </source>
</evidence>
<reference evidence="1" key="1">
    <citation type="submission" date="2019-10" db="EMBL/GenBank/DDBJ databases">
        <authorList>
            <consortium name="Genoscope - CEA"/>
            <person name="William W."/>
        </authorList>
    </citation>
    <scope>NUCLEOTIDE SEQUENCE [LARGE SCALE GENOMIC DNA]</scope>
    <source>
        <strain evidence="1">BBR_PRJEB10994</strain>
    </source>
</reference>
<comment type="caution">
    <text evidence="1">The sequence shown here is derived from an EMBL/GenBank/DDBJ whole genome shotgun (WGS) entry which is preliminary data.</text>
</comment>
<keyword evidence="2" id="KW-1185">Reference proteome</keyword>
<accession>A0A7Z9C3P2</accession>
<gene>
    <name evidence="1" type="ORF">PL9631_900093</name>
</gene>
<organism evidence="1 2">
    <name type="scientific">Planktothrix paucivesiculata PCC 9631</name>
    <dbReference type="NCBI Taxonomy" id="671071"/>
    <lineage>
        <taxon>Bacteria</taxon>
        <taxon>Bacillati</taxon>
        <taxon>Cyanobacteriota</taxon>
        <taxon>Cyanophyceae</taxon>
        <taxon>Oscillatoriophycideae</taxon>
        <taxon>Oscillatoriales</taxon>
        <taxon>Microcoleaceae</taxon>
        <taxon>Planktothrix</taxon>
    </lineage>
</organism>
<sequence length="88" mass="9738">MGSANGYHRFDSRGTADVSWVQFFATHGLDTDYLRHSGFFQFSNGVDLLSKSATVKTKKFFLRGTIGNQKREVSTGKSRSGKTVKNNG</sequence>
<dbReference type="AlphaFoldDB" id="A0A7Z9C3P2"/>